<accession>A0ABR3LSJ5</accession>
<dbReference type="Proteomes" id="UP001558613">
    <property type="component" value="Unassembled WGS sequence"/>
</dbReference>
<organism evidence="1 2">
    <name type="scientific">Cirrhinus molitorella</name>
    <name type="common">mud carp</name>
    <dbReference type="NCBI Taxonomy" id="172907"/>
    <lineage>
        <taxon>Eukaryota</taxon>
        <taxon>Metazoa</taxon>
        <taxon>Chordata</taxon>
        <taxon>Craniata</taxon>
        <taxon>Vertebrata</taxon>
        <taxon>Euteleostomi</taxon>
        <taxon>Actinopterygii</taxon>
        <taxon>Neopterygii</taxon>
        <taxon>Teleostei</taxon>
        <taxon>Ostariophysi</taxon>
        <taxon>Cypriniformes</taxon>
        <taxon>Cyprinidae</taxon>
        <taxon>Labeoninae</taxon>
        <taxon>Labeonini</taxon>
        <taxon>Cirrhinus</taxon>
    </lineage>
</organism>
<reference evidence="1 2" key="1">
    <citation type="submission" date="2023-09" db="EMBL/GenBank/DDBJ databases">
        <authorList>
            <person name="Wang M."/>
        </authorList>
    </citation>
    <scope>NUCLEOTIDE SEQUENCE [LARGE SCALE GENOMIC DNA]</scope>
    <source>
        <strain evidence="1">GT-2023</strain>
        <tissue evidence="1">Liver</tissue>
    </source>
</reference>
<dbReference type="EMBL" id="JAYMGO010000019">
    <property type="protein sequence ID" value="KAL1255878.1"/>
    <property type="molecule type" value="Genomic_DNA"/>
</dbReference>
<gene>
    <name evidence="1" type="ORF">QQF64_013939</name>
</gene>
<keyword evidence="2" id="KW-1185">Reference proteome</keyword>
<evidence type="ECO:0000313" key="1">
    <source>
        <dbReference type="EMBL" id="KAL1255878.1"/>
    </source>
</evidence>
<protein>
    <submittedName>
        <fullName evidence="1">Uncharacterized protein</fullName>
    </submittedName>
</protein>
<comment type="caution">
    <text evidence="1">The sequence shown here is derived from an EMBL/GenBank/DDBJ whole genome shotgun (WGS) entry which is preliminary data.</text>
</comment>
<name>A0ABR3LSJ5_9TELE</name>
<evidence type="ECO:0000313" key="2">
    <source>
        <dbReference type="Proteomes" id="UP001558613"/>
    </source>
</evidence>
<sequence>MEGRVRSERQREGLYCVLFSLSGRKPGQGENLIGCDSVVKQTSSNIASELQKRRPGVWERTDRWCVSVCCVTGCCALTGQRSAICGEQENFELTDRGRRRLGHTEWESRVVPSDSRRRDLANPVLVISSGLFSPIEHWNLLPGQDLPASSYSAVLEACAETTSHVGIVTTSMGRNTH</sequence>
<proteinExistence type="predicted"/>